<dbReference type="OrthoDB" id="1191002at2"/>
<proteinExistence type="predicted"/>
<accession>A0A562YI44</accession>
<evidence type="ECO:0000313" key="1">
    <source>
        <dbReference type="EMBL" id="TWO34742.1"/>
    </source>
</evidence>
<reference evidence="1 2" key="1">
    <citation type="submission" date="2019-03" db="EMBL/GenBank/DDBJ databases">
        <authorList>
            <person name="Zhong Y.L."/>
        </authorList>
    </citation>
    <scope>NUCLEOTIDE SEQUENCE [LARGE SCALE GENOMIC DNA]</scope>
    <source>
        <strain evidence="1 2">W255</strain>
    </source>
</reference>
<organism evidence="1 2">
    <name type="scientific">Seonamhaeicola sediminis</name>
    <dbReference type="NCBI Taxonomy" id="2528206"/>
    <lineage>
        <taxon>Bacteria</taxon>
        <taxon>Pseudomonadati</taxon>
        <taxon>Bacteroidota</taxon>
        <taxon>Flavobacteriia</taxon>
        <taxon>Flavobacteriales</taxon>
        <taxon>Flavobacteriaceae</taxon>
    </lineage>
</organism>
<sequence length="158" mass="18276">MKYTFVFSMLLLLTSCKYFDVEKTTSEAILNEELKTFDWNDVDTYPSFSECDSLISKSEKKQCFQHHLSSHILKFLQDEVIVVTKDIHDTLNLHFKVSEKGVLTLLDTKVDSLTIKEIPNINELINNSLNSLPTIYAAIKHDQYVKTEFELPIVIKVE</sequence>
<comment type="caution">
    <text evidence="1">The sequence shown here is derived from an EMBL/GenBank/DDBJ whole genome shotgun (WGS) entry which is preliminary data.</text>
</comment>
<dbReference type="PROSITE" id="PS51257">
    <property type="entry name" value="PROKAR_LIPOPROTEIN"/>
    <property type="match status" value="1"/>
</dbReference>
<gene>
    <name evidence="1" type="ORF">E1J38_002470</name>
</gene>
<reference evidence="1 2" key="2">
    <citation type="submission" date="2019-07" db="EMBL/GenBank/DDBJ databases">
        <title>Seonamhaeicola sp. W255 draft genome.</title>
        <authorList>
            <person name="Zhang X.-Y."/>
            <person name="Zhang R."/>
            <person name="Zhong Y.-L."/>
            <person name="Du Z.-J."/>
        </authorList>
    </citation>
    <scope>NUCLEOTIDE SEQUENCE [LARGE SCALE GENOMIC DNA]</scope>
    <source>
        <strain evidence="1 2">W255</strain>
    </source>
</reference>
<dbReference type="Proteomes" id="UP000295814">
    <property type="component" value="Unassembled WGS sequence"/>
</dbReference>
<dbReference type="AlphaFoldDB" id="A0A562YI44"/>
<name>A0A562YI44_9FLAO</name>
<evidence type="ECO:0000313" key="2">
    <source>
        <dbReference type="Proteomes" id="UP000295814"/>
    </source>
</evidence>
<protein>
    <submittedName>
        <fullName evidence="1">Uncharacterized protein</fullName>
    </submittedName>
</protein>
<dbReference type="EMBL" id="SMZJ02000001">
    <property type="protein sequence ID" value="TWO34742.1"/>
    <property type="molecule type" value="Genomic_DNA"/>
</dbReference>
<keyword evidence="2" id="KW-1185">Reference proteome</keyword>
<dbReference type="RefSeq" id="WP_133354238.1">
    <property type="nucleotide sequence ID" value="NZ_SMZJ02000001.1"/>
</dbReference>